<comment type="caution">
    <text evidence="2">The sequence shown here is derived from an EMBL/GenBank/DDBJ whole genome shotgun (WGS) entry which is preliminary data.</text>
</comment>
<dbReference type="Pfam" id="PF13403">
    <property type="entry name" value="Hint_2"/>
    <property type="match status" value="1"/>
</dbReference>
<evidence type="ECO:0000313" key="2">
    <source>
        <dbReference type="EMBL" id="SMP07009.1"/>
    </source>
</evidence>
<evidence type="ECO:0000259" key="1">
    <source>
        <dbReference type="Pfam" id="PF13403"/>
    </source>
</evidence>
<reference evidence="2 3" key="1">
    <citation type="submission" date="2017-05" db="EMBL/GenBank/DDBJ databases">
        <authorList>
            <person name="Varghese N."/>
            <person name="Submissions S."/>
        </authorList>
    </citation>
    <scope>NUCLEOTIDE SEQUENCE [LARGE SCALE GENOMIC DNA]</scope>
    <source>
        <strain evidence="2 3">DSM 29734</strain>
    </source>
</reference>
<accession>A0ABY1NDQ5</accession>
<keyword evidence="3" id="KW-1185">Reference proteome</keyword>
<gene>
    <name evidence="2" type="ORF">SAMN06265373_101703</name>
</gene>
<dbReference type="InterPro" id="IPR036844">
    <property type="entry name" value="Hint_dom_sf"/>
</dbReference>
<dbReference type="RefSeq" id="WP_283424545.1">
    <property type="nucleotide sequence ID" value="NZ_FXTY01000001.1"/>
</dbReference>
<dbReference type="SUPFAM" id="SSF51294">
    <property type="entry name" value="Hedgehog/intein (Hint) domain"/>
    <property type="match status" value="1"/>
</dbReference>
<evidence type="ECO:0000313" key="3">
    <source>
        <dbReference type="Proteomes" id="UP001157961"/>
    </source>
</evidence>
<name>A0ABY1NDQ5_9RHOB</name>
<dbReference type="EMBL" id="FXTY01000001">
    <property type="protein sequence ID" value="SMP07009.1"/>
    <property type="molecule type" value="Genomic_DNA"/>
</dbReference>
<sequence>MAQAQQAETRINAHDITDLDLSCVARGTKIATRRGEVLVEELQAGDEVVSRDKGLAPVRWIGRLDASNAPVKVPAGAMGRRVPARDCWLSPDARLWMQGAEFEAAFTSREVLVPVKDLVGWRGIQEDPEGPSEYFLVLCDTPSVVIVDGMQVEMRHPDARLPLFDKVQADEMADLFPELLALDTKSDKWRRRLDKHEASQVTEVKKRA</sequence>
<protein>
    <submittedName>
        <fullName evidence="2">Hint domain-containing protein</fullName>
    </submittedName>
</protein>
<proteinExistence type="predicted"/>
<feature type="domain" description="Hedgehog/Intein (Hint)" evidence="1">
    <location>
        <begin position="23"/>
        <end position="158"/>
    </location>
</feature>
<organism evidence="2 3">
    <name type="scientific">Shimia sagamensis</name>
    <dbReference type="NCBI Taxonomy" id="1566352"/>
    <lineage>
        <taxon>Bacteria</taxon>
        <taxon>Pseudomonadati</taxon>
        <taxon>Pseudomonadota</taxon>
        <taxon>Alphaproteobacteria</taxon>
        <taxon>Rhodobacterales</taxon>
        <taxon>Roseobacteraceae</taxon>
    </lineage>
</organism>
<dbReference type="Proteomes" id="UP001157961">
    <property type="component" value="Unassembled WGS sequence"/>
</dbReference>
<dbReference type="InterPro" id="IPR028992">
    <property type="entry name" value="Hedgehog/Intein_dom"/>
</dbReference>